<dbReference type="InterPro" id="IPR029057">
    <property type="entry name" value="PRTase-like"/>
</dbReference>
<evidence type="ECO:0000313" key="5">
    <source>
        <dbReference type="Proteomes" id="UP000221734"/>
    </source>
</evidence>
<gene>
    <name evidence="4" type="primary">comF</name>
    <name evidence="4" type="ORF">KSMBR1_1884</name>
</gene>
<dbReference type="OrthoDB" id="9779910at2"/>
<dbReference type="AlphaFoldDB" id="A0A2C9CFN9"/>
<feature type="domain" description="Double zinc ribbon" evidence="3">
    <location>
        <begin position="12"/>
        <end position="62"/>
    </location>
</feature>
<name>A0A2C9CFN9_KUEST</name>
<proteinExistence type="inferred from homology"/>
<dbReference type="PANTHER" id="PTHR47505:SF1">
    <property type="entry name" value="DNA UTILIZATION PROTEIN YHGH"/>
    <property type="match status" value="1"/>
</dbReference>
<dbReference type="KEGG" id="kst:KSMBR1_1884"/>
<protein>
    <submittedName>
        <fullName evidence="4">Uncharacterized protein</fullName>
    </submittedName>
</protein>
<sequence>MLNAINNYVQALLDVFYPRICLYCNRNINYHCEQYICGTCRKNIPFVNERHCIRCGSVLGQYSVASEVKGCAFCRSEHLYHDSLTAIAYYDGAIKALIHKYKYERQRFLYKAIGDFLRKNKKLGELMREIDIIVPVPLYWRKKLQRGFNQSELIAREIHRAFLTPFSVNNLIRIKNTTSQTRLSKSKRYSNVQKAFFIKNPAIMKGKRVLLVDDVLTTGLTMRECAKKLKKTGAKSIHLFVFAIAEYKN</sequence>
<dbReference type="PANTHER" id="PTHR47505">
    <property type="entry name" value="DNA UTILIZATION PROTEIN YHGH"/>
    <property type="match status" value="1"/>
</dbReference>
<dbReference type="Proteomes" id="UP000221734">
    <property type="component" value="Chromosome Kuenenia_stuttgartiensis_MBR1"/>
</dbReference>
<evidence type="ECO:0000256" key="1">
    <source>
        <dbReference type="ARBA" id="ARBA00008007"/>
    </source>
</evidence>
<evidence type="ECO:0000313" key="4">
    <source>
        <dbReference type="EMBL" id="SOH04383.1"/>
    </source>
</evidence>
<keyword evidence="5" id="KW-1185">Reference proteome</keyword>
<reference evidence="5" key="1">
    <citation type="submission" date="2017-10" db="EMBL/GenBank/DDBJ databases">
        <authorList>
            <person name="Frank J."/>
        </authorList>
    </citation>
    <scope>NUCLEOTIDE SEQUENCE [LARGE SCALE GENOMIC DNA]</scope>
</reference>
<dbReference type="Gene3D" id="3.40.50.2020">
    <property type="match status" value="1"/>
</dbReference>
<dbReference type="Pfam" id="PF18912">
    <property type="entry name" value="DZR_2"/>
    <property type="match status" value="1"/>
</dbReference>
<feature type="domain" description="Phosphoribosyltransferase" evidence="2">
    <location>
        <begin position="176"/>
        <end position="243"/>
    </location>
</feature>
<evidence type="ECO:0000259" key="2">
    <source>
        <dbReference type="Pfam" id="PF00156"/>
    </source>
</evidence>
<dbReference type="SUPFAM" id="SSF53271">
    <property type="entry name" value="PRTase-like"/>
    <property type="match status" value="1"/>
</dbReference>
<dbReference type="InterPro" id="IPR000836">
    <property type="entry name" value="PRTase_dom"/>
</dbReference>
<comment type="similarity">
    <text evidence="1">Belongs to the ComF/GntX family.</text>
</comment>
<organism evidence="4 5">
    <name type="scientific">Kuenenia stuttgartiensis</name>
    <dbReference type="NCBI Taxonomy" id="174633"/>
    <lineage>
        <taxon>Bacteria</taxon>
        <taxon>Pseudomonadati</taxon>
        <taxon>Planctomycetota</taxon>
        <taxon>Candidatus Brocadiia</taxon>
        <taxon>Candidatus Brocadiales</taxon>
        <taxon>Candidatus Brocadiaceae</taxon>
        <taxon>Candidatus Kuenenia</taxon>
    </lineage>
</organism>
<dbReference type="InterPro" id="IPR044005">
    <property type="entry name" value="DZR_2"/>
</dbReference>
<dbReference type="CDD" id="cd06223">
    <property type="entry name" value="PRTases_typeI"/>
    <property type="match status" value="1"/>
</dbReference>
<evidence type="ECO:0000259" key="3">
    <source>
        <dbReference type="Pfam" id="PF18912"/>
    </source>
</evidence>
<dbReference type="Pfam" id="PF00156">
    <property type="entry name" value="Pribosyltran"/>
    <property type="match status" value="1"/>
</dbReference>
<dbReference type="InterPro" id="IPR051910">
    <property type="entry name" value="ComF/GntX_DNA_util-trans"/>
</dbReference>
<dbReference type="EMBL" id="LT934425">
    <property type="protein sequence ID" value="SOH04383.1"/>
    <property type="molecule type" value="Genomic_DNA"/>
</dbReference>
<accession>A0A2C9CFN9</accession>
<dbReference type="RefSeq" id="WP_099325102.1">
    <property type="nucleotide sequence ID" value="NZ_LT934425.1"/>
</dbReference>